<feature type="region of interest" description="Disordered" evidence="1">
    <location>
        <begin position="23"/>
        <end position="43"/>
    </location>
</feature>
<evidence type="ECO:0000313" key="2">
    <source>
        <dbReference type="EMBL" id="KAF6296102.1"/>
    </source>
</evidence>
<organism evidence="2 3">
    <name type="scientific">Myotis myotis</name>
    <name type="common">Greater mouse-eared bat</name>
    <name type="synonym">Vespertilio myotis</name>
    <dbReference type="NCBI Taxonomy" id="51298"/>
    <lineage>
        <taxon>Eukaryota</taxon>
        <taxon>Metazoa</taxon>
        <taxon>Chordata</taxon>
        <taxon>Craniata</taxon>
        <taxon>Vertebrata</taxon>
        <taxon>Euteleostomi</taxon>
        <taxon>Mammalia</taxon>
        <taxon>Eutheria</taxon>
        <taxon>Laurasiatheria</taxon>
        <taxon>Chiroptera</taxon>
        <taxon>Yangochiroptera</taxon>
        <taxon>Vespertilionidae</taxon>
        <taxon>Myotis</taxon>
    </lineage>
</organism>
<reference evidence="2 3" key="1">
    <citation type="journal article" date="2020" name="Nature">
        <title>Six reference-quality genomes reveal evolution of bat adaptations.</title>
        <authorList>
            <person name="Jebb D."/>
            <person name="Huang Z."/>
            <person name="Pippel M."/>
            <person name="Hughes G.M."/>
            <person name="Lavrichenko K."/>
            <person name="Devanna P."/>
            <person name="Winkler S."/>
            <person name="Jermiin L.S."/>
            <person name="Skirmuntt E.C."/>
            <person name="Katzourakis A."/>
            <person name="Burkitt-Gray L."/>
            <person name="Ray D.A."/>
            <person name="Sullivan K.A.M."/>
            <person name="Roscito J.G."/>
            <person name="Kirilenko B.M."/>
            <person name="Davalos L.M."/>
            <person name="Corthals A.P."/>
            <person name="Power M.L."/>
            <person name="Jones G."/>
            <person name="Ransome R.D."/>
            <person name="Dechmann D.K.N."/>
            <person name="Locatelli A.G."/>
            <person name="Puechmaille S.J."/>
            <person name="Fedrigo O."/>
            <person name="Jarvis E.D."/>
            <person name="Hiller M."/>
            <person name="Vernes S.C."/>
            <person name="Myers E.W."/>
            <person name="Teeling E.C."/>
        </authorList>
    </citation>
    <scope>NUCLEOTIDE SEQUENCE [LARGE SCALE GENOMIC DNA]</scope>
    <source>
        <strain evidence="2">MMyoMyo1</strain>
        <tissue evidence="2">Flight muscle</tissue>
    </source>
</reference>
<dbReference type="Proteomes" id="UP000527355">
    <property type="component" value="Unassembled WGS sequence"/>
</dbReference>
<feature type="compositionally biased region" description="Basic and acidic residues" evidence="1">
    <location>
        <begin position="23"/>
        <end position="37"/>
    </location>
</feature>
<proteinExistence type="predicted"/>
<gene>
    <name evidence="2" type="ORF">mMyoMyo1_009210</name>
</gene>
<evidence type="ECO:0000313" key="3">
    <source>
        <dbReference type="Proteomes" id="UP000527355"/>
    </source>
</evidence>
<sequence>MCDEGLIVFAVVNPFFPLLFRESGREGGGERERETNVRETSIGCPHTCPDAGQDSNLQPRYVPLTGNQTHDSSALEPTLTTGEAYEGLIFVFLMLLILERKGKGERLIDWMPPARPLLGIEPTTWVCALTGNRTMIWFIG</sequence>
<evidence type="ECO:0000256" key="1">
    <source>
        <dbReference type="SAM" id="MobiDB-lite"/>
    </source>
</evidence>
<dbReference type="AlphaFoldDB" id="A0A7J7T612"/>
<dbReference type="EMBL" id="JABWUV010000017">
    <property type="protein sequence ID" value="KAF6296102.1"/>
    <property type="molecule type" value="Genomic_DNA"/>
</dbReference>
<comment type="caution">
    <text evidence="2">The sequence shown here is derived from an EMBL/GenBank/DDBJ whole genome shotgun (WGS) entry which is preliminary data.</text>
</comment>
<accession>A0A7J7T612</accession>
<keyword evidence="3" id="KW-1185">Reference proteome</keyword>
<protein>
    <submittedName>
        <fullName evidence="2">Uncharacterized protein</fullName>
    </submittedName>
</protein>
<name>A0A7J7T612_MYOMY</name>